<evidence type="ECO:0000313" key="2">
    <source>
        <dbReference type="Proteomes" id="UP000026961"/>
    </source>
</evidence>
<organism evidence="1">
    <name type="scientific">Oryza glumipatula</name>
    <dbReference type="NCBI Taxonomy" id="40148"/>
    <lineage>
        <taxon>Eukaryota</taxon>
        <taxon>Viridiplantae</taxon>
        <taxon>Streptophyta</taxon>
        <taxon>Embryophyta</taxon>
        <taxon>Tracheophyta</taxon>
        <taxon>Spermatophyta</taxon>
        <taxon>Magnoliopsida</taxon>
        <taxon>Liliopsida</taxon>
        <taxon>Poales</taxon>
        <taxon>Poaceae</taxon>
        <taxon>BOP clade</taxon>
        <taxon>Oryzoideae</taxon>
        <taxon>Oryzeae</taxon>
        <taxon>Oryzinae</taxon>
        <taxon>Oryza</taxon>
    </lineage>
</organism>
<dbReference type="AlphaFoldDB" id="A0A0D9ZI58"/>
<proteinExistence type="predicted"/>
<reference evidence="1" key="1">
    <citation type="submission" date="2015-04" db="UniProtKB">
        <authorList>
            <consortium name="EnsemblPlants"/>
        </authorList>
    </citation>
    <scope>IDENTIFICATION</scope>
</reference>
<protein>
    <submittedName>
        <fullName evidence="1">Uncharacterized protein</fullName>
    </submittedName>
</protein>
<dbReference type="Proteomes" id="UP000026961">
    <property type="component" value="Chromosome 4"/>
</dbReference>
<sequence length="121" mass="13611">MEKDDGTLAVDDVRRCSPRPRATTGSYSTSATLAEQASPIFAHRAPCGWLQRIGWSPPVMEVVCYFSFTRHLYDMNENMMDVCYCTTLSPSLYHAATPFHDSIVDYRLPAGTDLPYKVWGP</sequence>
<keyword evidence="2" id="KW-1185">Reference proteome</keyword>
<dbReference type="HOGENOM" id="CLU_120192_1_2_1"/>
<dbReference type="Gramene" id="OGLUM04G05360.1">
    <property type="protein sequence ID" value="OGLUM04G05360.1"/>
    <property type="gene ID" value="OGLUM04G05360"/>
</dbReference>
<evidence type="ECO:0000313" key="1">
    <source>
        <dbReference type="EnsemblPlants" id="OGLUM04G05360.1"/>
    </source>
</evidence>
<dbReference type="EnsemblPlants" id="OGLUM04G05360.1">
    <property type="protein sequence ID" value="OGLUM04G05360.1"/>
    <property type="gene ID" value="OGLUM04G05360"/>
</dbReference>
<name>A0A0D9ZI58_9ORYZ</name>
<accession>A0A0D9ZI58</accession>
<reference evidence="1" key="2">
    <citation type="submission" date="2018-05" db="EMBL/GenBank/DDBJ databases">
        <title>OgluRS3 (Oryza glumaepatula Reference Sequence Version 3).</title>
        <authorList>
            <person name="Zhang J."/>
            <person name="Kudrna D."/>
            <person name="Lee S."/>
            <person name="Talag J."/>
            <person name="Welchert J."/>
            <person name="Wing R.A."/>
        </authorList>
    </citation>
    <scope>NUCLEOTIDE SEQUENCE [LARGE SCALE GENOMIC DNA]</scope>
</reference>